<dbReference type="PANTHER" id="PTHR30441">
    <property type="entry name" value="DUF748 DOMAIN-CONTAINING PROTEIN"/>
    <property type="match status" value="1"/>
</dbReference>
<dbReference type="InterPro" id="IPR052894">
    <property type="entry name" value="AsmA-related"/>
</dbReference>
<dbReference type="EMBL" id="CP139965">
    <property type="protein sequence ID" value="WQD75861.1"/>
    <property type="molecule type" value="Genomic_DNA"/>
</dbReference>
<dbReference type="PANTHER" id="PTHR30441:SF8">
    <property type="entry name" value="DUF748 DOMAIN-CONTAINING PROTEIN"/>
    <property type="match status" value="1"/>
</dbReference>
<sequence>MSHSKRIVAIVAVAVVVLLAGAAVAVHIAEREVKEQVVAALGPQGSAARIDVGLTAITLTDLRFKAPAGWPAPDALRAARVTIVPDLRDLMARRLHVREITVSGFDLTVRRAANGRIELLPGLHQALASSGDTKPASNDEDTLPREKRIDHVAFEDGTFDFYDESVSRPAWHIAVTNARAAVGPLHFPALTEPSNVNVTGAIRGPSHTGTLSFAGWIAIANRDSQTTTKLTGVDVVRFAPYLLKKVGTQTQIAAGTLDASVEASVRNYALRAPGTITLHHLELADTGDPLDTFMSIPTKAAVAALKRRHDDITLHFVLAGNLHDPKFSLNENLMTKMGSGFASALGVSVEGVAKGVGETAKGLGGALMNLLGQ</sequence>
<name>A0ABZ0WET0_9BURK</name>
<dbReference type="Pfam" id="PF05359">
    <property type="entry name" value="DUF748"/>
    <property type="match status" value="1"/>
</dbReference>
<organism evidence="1 2">
    <name type="scientific">Paraburkholderia kururiensis</name>
    <dbReference type="NCBI Taxonomy" id="984307"/>
    <lineage>
        <taxon>Bacteria</taxon>
        <taxon>Pseudomonadati</taxon>
        <taxon>Pseudomonadota</taxon>
        <taxon>Betaproteobacteria</taxon>
        <taxon>Burkholderiales</taxon>
        <taxon>Burkholderiaceae</taxon>
        <taxon>Paraburkholderia</taxon>
    </lineage>
</organism>
<reference evidence="1 2" key="1">
    <citation type="submission" date="2023-12" db="EMBL/GenBank/DDBJ databases">
        <title>Genome sequencing and assembly of bacterial species from a model synthetic community.</title>
        <authorList>
            <person name="Hogle S.L."/>
        </authorList>
    </citation>
    <scope>NUCLEOTIDE SEQUENCE [LARGE SCALE GENOMIC DNA]</scope>
    <source>
        <strain evidence="1 2">HAMBI 2494</strain>
    </source>
</reference>
<dbReference type="Proteomes" id="UP001325479">
    <property type="component" value="Chromosome"/>
</dbReference>
<accession>A0ABZ0WET0</accession>
<dbReference type="InterPro" id="IPR008023">
    <property type="entry name" value="DUF748"/>
</dbReference>
<evidence type="ECO:0000313" key="1">
    <source>
        <dbReference type="EMBL" id="WQD75861.1"/>
    </source>
</evidence>
<proteinExistence type="predicted"/>
<gene>
    <name evidence="1" type="ORF">U0042_17195</name>
</gene>
<evidence type="ECO:0000313" key="2">
    <source>
        <dbReference type="Proteomes" id="UP001325479"/>
    </source>
</evidence>
<keyword evidence="2" id="KW-1185">Reference proteome</keyword>
<dbReference type="RefSeq" id="WP_232833521.1">
    <property type="nucleotide sequence ID" value="NZ_CP139965.1"/>
</dbReference>
<protein>
    <submittedName>
        <fullName evidence="1">DUF748 domain-containing protein</fullName>
    </submittedName>
</protein>